<dbReference type="InterPro" id="IPR022926">
    <property type="entry name" value="NH(3)-dep_NAD(+)_synth"/>
</dbReference>
<feature type="binding site" evidence="8">
    <location>
        <begin position="30"/>
        <end position="37"/>
    </location>
    <ligand>
        <name>ATP</name>
        <dbReference type="ChEBI" id="CHEBI:30616"/>
    </ligand>
</feature>
<sequence>MKDYEKIVQDMVSWLRDKRDKTGLKGAVFGLSGGVDSAVVAGLAKLAFGDDHLAIVMPIHSLEEDEVDAKLVADKLGIKTARVDLTSTYDDFVKSAKADDFSKMSLSNIKPRLRMTNLYLYGQNLSYMVVGSSNKSEYLVGYFTKWADSACDIYLLRDFYKREVYEIAKVLGVPDEVINKKPSAGLWKGQSDEDELGVSYDDIEKYFEGEAIAIEKEERIKKLYNSTEHKRSDIDYFKNIY</sequence>
<evidence type="ECO:0000256" key="1">
    <source>
        <dbReference type="ARBA" id="ARBA00005859"/>
    </source>
</evidence>
<feature type="binding site" evidence="8">
    <location>
        <position position="36"/>
    </location>
    <ligand>
        <name>Mg(2+)</name>
        <dbReference type="ChEBI" id="CHEBI:18420"/>
    </ligand>
</feature>
<dbReference type="SUPFAM" id="SSF52402">
    <property type="entry name" value="Adenine nucleotide alpha hydrolases-like"/>
    <property type="match status" value="1"/>
</dbReference>
<evidence type="ECO:0000256" key="9">
    <source>
        <dbReference type="RuleBase" id="RU003811"/>
    </source>
</evidence>
<dbReference type="EMBL" id="CP096649">
    <property type="protein sequence ID" value="UQK58607.1"/>
    <property type="molecule type" value="Genomic_DNA"/>
</dbReference>
<gene>
    <name evidence="8 12" type="primary">nadE</name>
    <name evidence="12" type="ORF">M1R53_05035</name>
</gene>
<dbReference type="PANTHER" id="PTHR23090">
    <property type="entry name" value="NH 3 /GLUTAMINE-DEPENDENT NAD + SYNTHETASE"/>
    <property type="match status" value="1"/>
</dbReference>
<name>A0A9E7DIT4_9FIRM</name>
<evidence type="ECO:0000256" key="3">
    <source>
        <dbReference type="ARBA" id="ARBA00022723"/>
    </source>
</evidence>
<evidence type="ECO:0000256" key="8">
    <source>
        <dbReference type="HAMAP-Rule" id="MF_00193"/>
    </source>
</evidence>
<evidence type="ECO:0000256" key="10">
    <source>
        <dbReference type="RuleBase" id="RU003812"/>
    </source>
</evidence>
<dbReference type="GO" id="GO:0005737">
    <property type="term" value="C:cytoplasm"/>
    <property type="evidence" value="ECO:0007669"/>
    <property type="project" value="InterPro"/>
</dbReference>
<dbReference type="AlphaFoldDB" id="A0A9E7DIT4"/>
<comment type="function">
    <text evidence="8">Catalyzes the ATP-dependent amidation of deamido-NAD to form NAD. Uses ammonia as a nitrogen source.</text>
</comment>
<dbReference type="Gene3D" id="3.40.50.620">
    <property type="entry name" value="HUPs"/>
    <property type="match status" value="1"/>
</dbReference>
<keyword evidence="7 8" id="KW-0520">NAD</keyword>
<comment type="subunit">
    <text evidence="8">Homodimer.</text>
</comment>
<organism evidence="12 13">
    <name type="scientific">Fenollaria massiliensis</name>
    <dbReference type="NCBI Taxonomy" id="938288"/>
    <lineage>
        <taxon>Bacteria</taxon>
        <taxon>Bacillati</taxon>
        <taxon>Bacillota</taxon>
        <taxon>Clostridia</taxon>
        <taxon>Eubacteriales</taxon>
        <taxon>Fenollaria</taxon>
    </lineage>
</organism>
<comment type="catalytic activity">
    <reaction evidence="8 10">
        <text>deamido-NAD(+) + NH4(+) + ATP = AMP + diphosphate + NAD(+) + H(+)</text>
        <dbReference type="Rhea" id="RHEA:21188"/>
        <dbReference type="ChEBI" id="CHEBI:15378"/>
        <dbReference type="ChEBI" id="CHEBI:28938"/>
        <dbReference type="ChEBI" id="CHEBI:30616"/>
        <dbReference type="ChEBI" id="CHEBI:33019"/>
        <dbReference type="ChEBI" id="CHEBI:57540"/>
        <dbReference type="ChEBI" id="CHEBI:58437"/>
        <dbReference type="ChEBI" id="CHEBI:456215"/>
        <dbReference type="EC" id="6.3.1.5"/>
    </reaction>
</comment>
<evidence type="ECO:0000313" key="13">
    <source>
        <dbReference type="Proteomes" id="UP000831151"/>
    </source>
</evidence>
<feature type="binding site" description="in other chain" evidence="8">
    <location>
        <position position="145"/>
    </location>
    <ligand>
        <name>deamido-NAD(+)</name>
        <dbReference type="ChEBI" id="CHEBI:58437"/>
        <note>ligand shared between two neighboring subunits</note>
    </ligand>
</feature>
<keyword evidence="13" id="KW-1185">Reference proteome</keyword>
<keyword evidence="5 8" id="KW-0067">ATP-binding</keyword>
<protein>
    <recommendedName>
        <fullName evidence="8 10">NH(3)-dependent NAD(+) synthetase</fullName>
        <ecNumber evidence="8 10">6.3.1.5</ecNumber>
    </recommendedName>
</protein>
<dbReference type="HAMAP" id="MF_00193">
    <property type="entry name" value="NadE_ammonia_dep"/>
    <property type="match status" value="1"/>
</dbReference>
<proteinExistence type="inferred from homology"/>
<comment type="pathway">
    <text evidence="8">Cofactor biosynthesis; NAD(+) biosynthesis; NAD(+) from deamido-NAD(+) (ammonia route): step 1/1.</text>
</comment>
<comment type="similarity">
    <text evidence="1 8 9">Belongs to the NAD synthetase family.</text>
</comment>
<feature type="binding site" evidence="8">
    <location>
        <position position="137"/>
    </location>
    <ligand>
        <name>Mg(2+)</name>
        <dbReference type="ChEBI" id="CHEBI:18420"/>
    </ligand>
</feature>
<keyword evidence="4 8" id="KW-0547">Nucleotide-binding</keyword>
<dbReference type="InterPro" id="IPR014729">
    <property type="entry name" value="Rossmann-like_a/b/a_fold"/>
</dbReference>
<dbReference type="NCBIfam" id="TIGR00552">
    <property type="entry name" value="nadE"/>
    <property type="match status" value="1"/>
</dbReference>
<dbReference type="Pfam" id="PF02540">
    <property type="entry name" value="NAD_synthase"/>
    <property type="match status" value="1"/>
</dbReference>
<evidence type="ECO:0000259" key="11">
    <source>
        <dbReference type="Pfam" id="PF02540"/>
    </source>
</evidence>
<keyword evidence="3 8" id="KW-0479">Metal-binding</keyword>
<reference evidence="12" key="1">
    <citation type="submission" date="2022-04" db="EMBL/GenBank/DDBJ databases">
        <title>Complete genome sequences of Ezakiella coagulans and Fenollaria massiliensis.</title>
        <authorList>
            <person name="France M.T."/>
            <person name="Clifford J."/>
            <person name="Narina S."/>
            <person name="Rutt L."/>
            <person name="Ravel J."/>
        </authorList>
    </citation>
    <scope>NUCLEOTIDE SEQUENCE</scope>
    <source>
        <strain evidence="12">C0061C2</strain>
    </source>
</reference>
<dbReference type="KEGG" id="fms:M1R53_05035"/>
<evidence type="ECO:0000256" key="7">
    <source>
        <dbReference type="ARBA" id="ARBA00023027"/>
    </source>
</evidence>
<evidence type="ECO:0000256" key="2">
    <source>
        <dbReference type="ARBA" id="ARBA00022598"/>
    </source>
</evidence>
<dbReference type="RefSeq" id="WP_249242206.1">
    <property type="nucleotide sequence ID" value="NZ_CP096649.1"/>
</dbReference>
<evidence type="ECO:0000256" key="5">
    <source>
        <dbReference type="ARBA" id="ARBA00022840"/>
    </source>
</evidence>
<evidence type="ECO:0000313" key="12">
    <source>
        <dbReference type="EMBL" id="UQK58607.1"/>
    </source>
</evidence>
<feature type="binding site" evidence="8">
    <location>
        <position position="152"/>
    </location>
    <ligand>
        <name>deamido-NAD(+)</name>
        <dbReference type="ChEBI" id="CHEBI:58437"/>
        <note>ligand shared between two neighboring subunits</note>
    </ligand>
</feature>
<dbReference type="CDD" id="cd00553">
    <property type="entry name" value="NAD_synthase"/>
    <property type="match status" value="1"/>
</dbReference>
<dbReference type="Proteomes" id="UP000831151">
    <property type="component" value="Chromosome"/>
</dbReference>
<dbReference type="GO" id="GO:0009435">
    <property type="term" value="P:NAD+ biosynthetic process"/>
    <property type="evidence" value="ECO:0007669"/>
    <property type="project" value="UniProtKB-UniRule"/>
</dbReference>
<keyword evidence="2 8" id="KW-0436">Ligase</keyword>
<feature type="binding site" evidence="8">
    <location>
        <position position="183"/>
    </location>
    <ligand>
        <name>ATP</name>
        <dbReference type="ChEBI" id="CHEBI:30616"/>
    </ligand>
</feature>
<feature type="binding site" description="in other chain" evidence="8">
    <location>
        <begin position="229"/>
        <end position="230"/>
    </location>
    <ligand>
        <name>deamido-NAD(+)</name>
        <dbReference type="ChEBI" id="CHEBI:58437"/>
        <note>ligand shared between two neighboring subunits</note>
    </ligand>
</feature>
<dbReference type="GO" id="GO:0008795">
    <property type="term" value="F:NAD+ synthase activity"/>
    <property type="evidence" value="ECO:0007669"/>
    <property type="project" value="UniProtKB-UniRule"/>
</dbReference>
<feature type="binding site" evidence="8">
    <location>
        <position position="161"/>
    </location>
    <ligand>
        <name>ATP</name>
        <dbReference type="ChEBI" id="CHEBI:30616"/>
    </ligand>
</feature>
<accession>A0A9E7DIT4</accession>
<dbReference type="GO" id="GO:0005524">
    <property type="term" value="F:ATP binding"/>
    <property type="evidence" value="ECO:0007669"/>
    <property type="project" value="UniProtKB-UniRule"/>
</dbReference>
<evidence type="ECO:0000256" key="4">
    <source>
        <dbReference type="ARBA" id="ARBA00022741"/>
    </source>
</evidence>
<comment type="caution">
    <text evidence="8">Lacks conserved residue(s) required for the propagation of feature annotation.</text>
</comment>
<dbReference type="GO" id="GO:0046872">
    <property type="term" value="F:metal ion binding"/>
    <property type="evidence" value="ECO:0007669"/>
    <property type="project" value="UniProtKB-KW"/>
</dbReference>
<dbReference type="GO" id="GO:0004359">
    <property type="term" value="F:glutaminase activity"/>
    <property type="evidence" value="ECO:0007669"/>
    <property type="project" value="InterPro"/>
</dbReference>
<feature type="binding site" description="in other chain" evidence="8">
    <location>
        <position position="112"/>
    </location>
    <ligand>
        <name>deamido-NAD(+)</name>
        <dbReference type="ChEBI" id="CHEBI:58437"/>
        <note>ligand shared between two neighboring subunits</note>
    </ligand>
</feature>
<feature type="domain" description="NAD/GMP synthase" evidence="11">
    <location>
        <begin position="8"/>
        <end position="232"/>
    </location>
</feature>
<keyword evidence="6 8" id="KW-0460">Magnesium</keyword>
<dbReference type="InterPro" id="IPR003694">
    <property type="entry name" value="NAD_synthase"/>
</dbReference>
<dbReference type="PANTHER" id="PTHR23090:SF9">
    <property type="entry name" value="GLUTAMINE-DEPENDENT NAD(+) SYNTHETASE"/>
    <property type="match status" value="1"/>
</dbReference>
<dbReference type="GO" id="GO:0003952">
    <property type="term" value="F:NAD+ synthase (glutamine-hydrolyzing) activity"/>
    <property type="evidence" value="ECO:0007669"/>
    <property type="project" value="InterPro"/>
</dbReference>
<dbReference type="EC" id="6.3.1.5" evidence="8 10"/>
<evidence type="ECO:0000256" key="6">
    <source>
        <dbReference type="ARBA" id="ARBA00022842"/>
    </source>
</evidence>
<dbReference type="InterPro" id="IPR022310">
    <property type="entry name" value="NAD/GMP_synthase"/>
</dbReference>